<feature type="signal peptide" evidence="2">
    <location>
        <begin position="1"/>
        <end position="20"/>
    </location>
</feature>
<evidence type="ECO:0000256" key="2">
    <source>
        <dbReference type="SAM" id="SignalP"/>
    </source>
</evidence>
<accession>A0A2W0H5H4</accession>
<reference evidence="4 5" key="1">
    <citation type="submission" date="2017-10" db="EMBL/GenBank/DDBJ databases">
        <title>Bacillus sp. nov., a halophilic bacterium isolated from a Yangshapao Lake.</title>
        <authorList>
            <person name="Wang H."/>
        </authorList>
    </citation>
    <scope>NUCLEOTIDE SEQUENCE [LARGE SCALE GENOMIC DNA]</scope>
    <source>
        <strain evidence="4 5">YSP-3</strain>
    </source>
</reference>
<dbReference type="SUPFAM" id="SSF51011">
    <property type="entry name" value="Glycosyl hydrolase domain"/>
    <property type="match status" value="1"/>
</dbReference>
<organism evidence="4 5">
    <name type="scientific">Alteribacter lacisalsi</name>
    <dbReference type="NCBI Taxonomy" id="2045244"/>
    <lineage>
        <taxon>Bacteria</taxon>
        <taxon>Bacillati</taxon>
        <taxon>Bacillota</taxon>
        <taxon>Bacilli</taxon>
        <taxon>Bacillales</taxon>
        <taxon>Bacillaceae</taxon>
        <taxon>Alteribacter</taxon>
    </lineage>
</organism>
<dbReference type="Gene3D" id="2.60.40.10">
    <property type="entry name" value="Immunoglobulins"/>
    <property type="match status" value="2"/>
</dbReference>
<evidence type="ECO:0000256" key="1">
    <source>
        <dbReference type="ARBA" id="ARBA00023295"/>
    </source>
</evidence>
<sequence>MFKRTFALTMAFVLVFTLFAGSLGPVQTASADDRVYDDVVVRGSVAPLDWSSNNNPLTFNEDESVWVSEPMHFEGGQEIEYKFVMDGTWMEGANLRFTPPQTAEYQFVFHPNDERRVDVRIATEFDAELTLILNVPEGTPEWVTPTVASNLNGYNYEVTPMVETDGQYTLTLGGEEGDELSYFYGLGDDKFREIRDEARTAEFTADGAVYEDTVTEWTAVPIAQSVHHDFNHDPFVPEADDDVTVTATVEHYGDVDDAAAYFTADGTSPDGARGEAVNGQAVDLTLTGSEEDEDTGRITSTFEGDIPAQSNGTPVKYKIDVWSDELPGSQFADNNSIEAAGATEFAYYVDDFTSPEWAKNAIIYHIFVDRFKDGNEDNNYDTVDPDDVGLEEALKSWMGGDIDGILEKIDYLDDLGVDTLWLSPVFEGPYSHGYHPESFFDIDRNFGSEETLVELIDEAHDRDMKVIYDMVPNHTSDKHPYFQDALENGADSDYYNWYTFYEDGSYDSFYGIAELPELNNDNQETRDYMLEEVVPYWIEEIGFDGYRLDYVKGPSYSFWVDFRHAVQQLDGDVYTFGEIWDDRDKINSYSGKLDGALDFGFHDSFKNAFAYGGGMNDINNTIIANESVYHPEYIMTSFLDNHDVPRFFFEIDEDEALLKMASTMQFALPGSPVIYYGTEVGLSQSADHNDYDEWQDRWYREMMPWDEEDQNLDLLAHYQDIIELRQNHDVLTDGSYQPLYVNNDVLAFERKNDDEQMMVVANKGGSVTLDVAEMYNQMEIEDVTLTNVFDSSDVHETSGGTIELPAGERDFAIYAVSGELMYEDDPVDEDRKYQEVVLRGEDPFSWDGSDDPLTWDEDEKVWKSEPITLTGGEPIEFKYVMDGEWLDGDNLVFTPEEDGSYVFHFHPHDERRVDVQFYDERKVYEEVLLRGSDPLSWEGSDHPLEYDSGEGVWKSDHVSLTEGEQVEFKFVMDGEWLEGDNLTFTPESGGDHIFVFDALEPYEVDVRFDAVEVERIFGENRFETAVEVSKTGWDASGTVVLASGHDFPDALAGGPLAYEHDAPVLLTHSDRLTEVTEEEIVRLGAQHAVILGGTMAVGEDVAEALEAHGIAVDRIGGENRYETAELIAHELETSTTTAFIASGSDYPDALSAAPYAAGNGSPILLTRKDEVPAETWRGLAGKFNLYVIGGENVISEAAFRQFDSGFWRTATRVAGENRYDTSREVVSYFDQGSDRAFVATGREFADSLTGSVLAAKHEAPMLLVSRDYLPEPIEQLLDEKNFRHFSVLGGENAISQSVLEQLQ</sequence>
<gene>
    <name evidence="4" type="ORF">CR205_15910</name>
</gene>
<dbReference type="SMART" id="SM00642">
    <property type="entry name" value="Aamy"/>
    <property type="match status" value="1"/>
</dbReference>
<proteinExistence type="predicted"/>
<dbReference type="RefSeq" id="WP_110521143.1">
    <property type="nucleotide sequence ID" value="NZ_PDOF01000003.1"/>
</dbReference>
<dbReference type="Proteomes" id="UP000248066">
    <property type="component" value="Unassembled WGS sequence"/>
</dbReference>
<dbReference type="Gene3D" id="3.20.20.80">
    <property type="entry name" value="Glycosidases"/>
    <property type="match status" value="1"/>
</dbReference>
<dbReference type="Pfam" id="PF00128">
    <property type="entry name" value="Alpha-amylase"/>
    <property type="match status" value="1"/>
</dbReference>
<feature type="chain" id="PRO_5039473442" description="Glycosyl hydrolase family 13 catalytic domain-containing protein" evidence="2">
    <location>
        <begin position="21"/>
        <end position="1303"/>
    </location>
</feature>
<protein>
    <recommendedName>
        <fullName evidence="3">Glycosyl hydrolase family 13 catalytic domain-containing protein</fullName>
    </recommendedName>
</protein>
<keyword evidence="1" id="KW-0378">Hydrolase</keyword>
<dbReference type="Gene3D" id="2.60.40.1180">
    <property type="entry name" value="Golgi alpha-mannosidase II"/>
    <property type="match status" value="1"/>
</dbReference>
<dbReference type="Gene3D" id="3.40.50.12090">
    <property type="match status" value="2"/>
</dbReference>
<keyword evidence="2" id="KW-0732">Signal</keyword>
<evidence type="ECO:0000313" key="4">
    <source>
        <dbReference type="EMBL" id="PYZ95866.1"/>
    </source>
</evidence>
<dbReference type="InterPro" id="IPR045857">
    <property type="entry name" value="O16G_dom_2"/>
</dbReference>
<dbReference type="GO" id="GO:0005975">
    <property type="term" value="P:carbohydrate metabolic process"/>
    <property type="evidence" value="ECO:0007669"/>
    <property type="project" value="InterPro"/>
</dbReference>
<dbReference type="GO" id="GO:0016798">
    <property type="term" value="F:hydrolase activity, acting on glycosyl bonds"/>
    <property type="evidence" value="ECO:0007669"/>
    <property type="project" value="UniProtKB-KW"/>
</dbReference>
<dbReference type="InterPro" id="IPR013783">
    <property type="entry name" value="Ig-like_fold"/>
</dbReference>
<dbReference type="InterPro" id="IPR013780">
    <property type="entry name" value="Glyco_hydro_b"/>
</dbReference>
<dbReference type="InterPro" id="IPR006047">
    <property type="entry name" value="GH13_cat_dom"/>
</dbReference>
<dbReference type="SUPFAM" id="SSF51445">
    <property type="entry name" value="(Trans)glycosidases"/>
    <property type="match status" value="1"/>
</dbReference>
<name>A0A2W0H5H4_9BACI</name>
<keyword evidence="1" id="KW-0326">Glycosidase</keyword>
<dbReference type="Gene3D" id="3.90.400.10">
    <property type="entry name" value="Oligo-1,6-glucosidase, Domain 2"/>
    <property type="match status" value="1"/>
</dbReference>
<feature type="domain" description="Glycosyl hydrolase family 13 catalytic" evidence="3">
    <location>
        <begin position="365"/>
        <end position="725"/>
    </location>
</feature>
<dbReference type="InterPro" id="IPR007253">
    <property type="entry name" value="Cell_wall-bd_2"/>
</dbReference>
<dbReference type="Pfam" id="PF04122">
    <property type="entry name" value="CW_binding_2"/>
    <property type="match status" value="3"/>
</dbReference>
<dbReference type="InterPro" id="IPR017853">
    <property type="entry name" value="GH"/>
</dbReference>
<dbReference type="EMBL" id="PDOF01000003">
    <property type="protein sequence ID" value="PYZ95866.1"/>
    <property type="molecule type" value="Genomic_DNA"/>
</dbReference>
<evidence type="ECO:0000259" key="3">
    <source>
        <dbReference type="SMART" id="SM00642"/>
    </source>
</evidence>
<dbReference type="OrthoDB" id="9805159at2"/>
<dbReference type="PANTHER" id="PTHR10357">
    <property type="entry name" value="ALPHA-AMYLASE FAMILY MEMBER"/>
    <property type="match status" value="1"/>
</dbReference>
<dbReference type="CDD" id="cd11338">
    <property type="entry name" value="AmyAc_CMD"/>
    <property type="match status" value="1"/>
</dbReference>
<evidence type="ECO:0000313" key="5">
    <source>
        <dbReference type="Proteomes" id="UP000248066"/>
    </source>
</evidence>
<keyword evidence="5" id="KW-1185">Reference proteome</keyword>
<comment type="caution">
    <text evidence="4">The sequence shown here is derived from an EMBL/GenBank/DDBJ whole genome shotgun (WGS) entry which is preliminary data.</text>
</comment>